<dbReference type="PANTHER" id="PTHR43523">
    <property type="entry name" value="GLUCOSE-1-PHOSPHATE ADENYLYLTRANSFERASE-RELATED"/>
    <property type="match status" value="1"/>
</dbReference>
<dbReference type="Pfam" id="PF25247">
    <property type="entry name" value="LbH_GLGC"/>
    <property type="match status" value="1"/>
</dbReference>
<evidence type="ECO:0000256" key="7">
    <source>
        <dbReference type="ARBA" id="ARBA00023277"/>
    </source>
</evidence>
<dbReference type="Gene3D" id="3.90.550.10">
    <property type="entry name" value="Spore Coat Polysaccharide Biosynthesis Protein SpsA, Chain A"/>
    <property type="match status" value="1"/>
</dbReference>
<evidence type="ECO:0000256" key="8">
    <source>
        <dbReference type="NCBIfam" id="TIGR02091"/>
    </source>
</evidence>
<keyword evidence="2" id="KW-0321">Glycogen metabolism</keyword>
<evidence type="ECO:0000256" key="4">
    <source>
        <dbReference type="ARBA" id="ARBA00022695"/>
    </source>
</evidence>
<dbReference type="SUPFAM" id="SSF51161">
    <property type="entry name" value="Trimeric LpxA-like enzymes"/>
    <property type="match status" value="1"/>
</dbReference>
<evidence type="ECO:0000259" key="9">
    <source>
        <dbReference type="Pfam" id="PF00483"/>
    </source>
</evidence>
<keyword evidence="11" id="KW-1185">Reference proteome</keyword>
<dbReference type="InterPro" id="IPR011004">
    <property type="entry name" value="Trimer_LpxA-like_sf"/>
</dbReference>
<evidence type="ECO:0000313" key="11">
    <source>
        <dbReference type="Proteomes" id="UP001194714"/>
    </source>
</evidence>
<gene>
    <name evidence="10" type="ORF">NEPTK9_001438</name>
</gene>
<dbReference type="Pfam" id="PF00483">
    <property type="entry name" value="NTP_transferase"/>
    <property type="match status" value="1"/>
</dbReference>
<keyword evidence="4 10" id="KW-0548">Nucleotidyltransferase</keyword>
<dbReference type="Gene3D" id="2.160.10.10">
    <property type="entry name" value="Hexapeptide repeat proteins"/>
    <property type="match status" value="1"/>
</dbReference>
<dbReference type="InterPro" id="IPR011831">
    <property type="entry name" value="ADP-Glc_PPase"/>
</dbReference>
<accession>A0ABS0B0K2</accession>
<dbReference type="Proteomes" id="UP001194714">
    <property type="component" value="Unassembled WGS sequence"/>
</dbReference>
<dbReference type="PROSITE" id="PS00810">
    <property type="entry name" value="ADP_GLC_PYROPHOSPH_3"/>
    <property type="match status" value="1"/>
</dbReference>
<dbReference type="GO" id="GO:0008878">
    <property type="term" value="F:glucose-1-phosphate adenylyltransferase activity"/>
    <property type="evidence" value="ECO:0007669"/>
    <property type="project" value="UniProtKB-EC"/>
</dbReference>
<evidence type="ECO:0000256" key="3">
    <source>
        <dbReference type="ARBA" id="ARBA00022679"/>
    </source>
</evidence>
<dbReference type="CDD" id="cd02508">
    <property type="entry name" value="ADP_Glucose_PP"/>
    <property type="match status" value="1"/>
</dbReference>
<reference evidence="10 11" key="1">
    <citation type="submission" date="2020-01" db="EMBL/GenBank/DDBJ databases">
        <title>Draft genome sequence of Cand. Neptunochlamydia vexilliferae K9.</title>
        <authorList>
            <person name="Schulz F."/>
            <person name="Koestlbacher S."/>
            <person name="Wascher F."/>
            <person name="Pizzetti I."/>
            <person name="Horn M."/>
        </authorList>
    </citation>
    <scope>NUCLEOTIDE SEQUENCE [LARGE SCALE GENOMIC DNA]</scope>
    <source>
        <strain evidence="10 11">K9</strain>
    </source>
</reference>
<evidence type="ECO:0000256" key="5">
    <source>
        <dbReference type="ARBA" id="ARBA00022741"/>
    </source>
</evidence>
<organism evidence="10 11">
    <name type="scientific">Candidatus Neptunichlamydia vexilliferae</name>
    <dbReference type="NCBI Taxonomy" id="1651774"/>
    <lineage>
        <taxon>Bacteria</taxon>
        <taxon>Pseudomonadati</taxon>
        <taxon>Chlamydiota</taxon>
        <taxon>Chlamydiia</taxon>
        <taxon>Parachlamydiales</taxon>
        <taxon>Simkaniaceae</taxon>
        <taxon>Candidatus Neptunichlamydia</taxon>
    </lineage>
</organism>
<evidence type="ECO:0000256" key="6">
    <source>
        <dbReference type="ARBA" id="ARBA00022840"/>
    </source>
</evidence>
<dbReference type="InterPro" id="IPR029044">
    <property type="entry name" value="Nucleotide-diphossugar_trans"/>
</dbReference>
<keyword evidence="5" id="KW-0547">Nucleotide-binding</keyword>
<feature type="domain" description="Nucleotidyl transferase" evidence="9">
    <location>
        <begin position="99"/>
        <end position="366"/>
    </location>
</feature>
<comment type="caution">
    <text evidence="10">The sequence shown here is derived from an EMBL/GenBank/DDBJ whole genome shotgun (WGS) entry which is preliminary data.</text>
</comment>
<dbReference type="NCBIfam" id="TIGR02091">
    <property type="entry name" value="glgC"/>
    <property type="match status" value="1"/>
</dbReference>
<dbReference type="CDD" id="cd04651">
    <property type="entry name" value="LbH_G1P_AT_C"/>
    <property type="match status" value="1"/>
</dbReference>
<dbReference type="InterPro" id="IPR005836">
    <property type="entry name" value="ADP_Glu_pyroP_CS"/>
</dbReference>
<name>A0ABS0B0K2_9BACT</name>
<sequence>MSAASKWLCKIAPHEGWTVLCTAPRGGVILQSHFEAQGGSRGLAPDASFIRPKLLPYFEPCQKFLHLTLVALWGYRKVKGDCHLTPSKRFQLTDRVACIILAGGQGTRLFPLTQHRCKPAVNFGGRYRLIDVPISNSLNSNMNHIFVISQYFSSGLNEHIKETYPLDHFQGGSLSLLCPEERPSGKTWYEGTADAVRKNLDALTSLPIDYFLVLSGDQLYNMDLEAMVQFAYEKDADLTIAALPVGKTQAPRLGLLNIDDDSNIVDFHEKPKDPAILEKFELSDEFVTCNDIHCCNPPYFLASMGIYVFKKEVLVSLLQEDSREDFGKHLIPTQLKKGKAAAFLHQGYWEDIGTISSYFEANLSLTTNSLGLDLYNEVLPIYAHNHHLPGARLTQTIVKDSVVCDGAVLEAKSVTHSIIGVRSVVKQGTVIEDAILLGNHTYTDVKDGTRDYAIGENCLIKRAIIDQNVTIGNNVKLTNAENLDTYDGEGIYIRDGIIIVTSGTTLPDNFTL</sequence>
<keyword evidence="6" id="KW-0067">ATP-binding</keyword>
<keyword evidence="7" id="KW-0119">Carbohydrate metabolism</keyword>
<dbReference type="PANTHER" id="PTHR43523:SF12">
    <property type="entry name" value="GLUCOSE-1-PHOSPHATE ADENYLYLTRANSFERASE LARGE SUBUNIT 1, CHLOROPLASTIC-RELATED"/>
    <property type="match status" value="1"/>
</dbReference>
<keyword evidence="3 10" id="KW-0808">Transferase</keyword>
<evidence type="ECO:0000256" key="1">
    <source>
        <dbReference type="ARBA" id="ARBA00010443"/>
    </source>
</evidence>
<dbReference type="EC" id="2.7.7.27" evidence="8"/>
<comment type="similarity">
    <text evidence="1">Belongs to the bacterial/plant glucose-1-phosphate adenylyltransferase family.</text>
</comment>
<evidence type="ECO:0000256" key="2">
    <source>
        <dbReference type="ARBA" id="ARBA00022600"/>
    </source>
</evidence>
<dbReference type="SUPFAM" id="SSF53448">
    <property type="entry name" value="Nucleotide-diphospho-sugar transferases"/>
    <property type="match status" value="1"/>
</dbReference>
<dbReference type="InterPro" id="IPR005835">
    <property type="entry name" value="NTP_transferase_dom"/>
</dbReference>
<proteinExistence type="inferred from homology"/>
<protein>
    <recommendedName>
        <fullName evidence="8">Glucose-1-phosphate adenylyltransferase</fullName>
        <ecNumber evidence="8">2.7.7.27</ecNumber>
    </recommendedName>
</protein>
<dbReference type="EMBL" id="JAAEJV010000051">
    <property type="protein sequence ID" value="MBF5059915.1"/>
    <property type="molecule type" value="Genomic_DNA"/>
</dbReference>
<dbReference type="PROSITE" id="PS00809">
    <property type="entry name" value="ADP_GLC_PYROPHOSPH_2"/>
    <property type="match status" value="1"/>
</dbReference>
<evidence type="ECO:0000313" key="10">
    <source>
        <dbReference type="EMBL" id="MBF5059915.1"/>
    </source>
</evidence>